<proteinExistence type="inferred from homology"/>
<dbReference type="Gene3D" id="3.40.190.10">
    <property type="entry name" value="Periplasmic binding protein-like II"/>
    <property type="match status" value="2"/>
</dbReference>
<dbReference type="PANTHER" id="PTHR30346">
    <property type="entry name" value="TRANSCRIPTIONAL DUAL REGULATOR HCAR-RELATED"/>
    <property type="match status" value="1"/>
</dbReference>
<gene>
    <name evidence="7" type="ORF">F5X71_26055</name>
</gene>
<evidence type="ECO:0000313" key="7">
    <source>
        <dbReference type="EMBL" id="QIS05314.1"/>
    </source>
</evidence>
<dbReference type="GO" id="GO:0032993">
    <property type="term" value="C:protein-DNA complex"/>
    <property type="evidence" value="ECO:0007669"/>
    <property type="project" value="TreeGrafter"/>
</dbReference>
<evidence type="ECO:0000256" key="2">
    <source>
        <dbReference type="ARBA" id="ARBA00023015"/>
    </source>
</evidence>
<dbReference type="Gene3D" id="1.10.10.10">
    <property type="entry name" value="Winged helix-like DNA-binding domain superfamily/Winged helix DNA-binding domain"/>
    <property type="match status" value="1"/>
</dbReference>
<dbReference type="PRINTS" id="PR00039">
    <property type="entry name" value="HTHLYSR"/>
</dbReference>
<dbReference type="AlphaFoldDB" id="A0A6G9XWK9"/>
<dbReference type="InterPro" id="IPR005119">
    <property type="entry name" value="LysR_subst-bd"/>
</dbReference>
<dbReference type="RefSeq" id="WP_167464397.1">
    <property type="nucleotide sequence ID" value="NZ_CP046171.1"/>
</dbReference>
<dbReference type="SUPFAM" id="SSF53850">
    <property type="entry name" value="Periplasmic binding protein-like II"/>
    <property type="match status" value="1"/>
</dbReference>
<evidence type="ECO:0000256" key="4">
    <source>
        <dbReference type="ARBA" id="ARBA00023159"/>
    </source>
</evidence>
<dbReference type="SUPFAM" id="SSF46785">
    <property type="entry name" value="Winged helix' DNA-binding domain"/>
    <property type="match status" value="1"/>
</dbReference>
<dbReference type="PANTHER" id="PTHR30346:SF0">
    <property type="entry name" value="HCA OPERON TRANSCRIPTIONAL ACTIVATOR HCAR"/>
    <property type="match status" value="1"/>
</dbReference>
<dbReference type="GO" id="GO:0003677">
    <property type="term" value="F:DNA binding"/>
    <property type="evidence" value="ECO:0007669"/>
    <property type="project" value="UniProtKB-KW"/>
</dbReference>
<evidence type="ECO:0000256" key="1">
    <source>
        <dbReference type="ARBA" id="ARBA00009437"/>
    </source>
</evidence>
<protein>
    <submittedName>
        <fullName evidence="7">LysR family transcriptional regulator</fullName>
    </submittedName>
</protein>
<evidence type="ECO:0000259" key="6">
    <source>
        <dbReference type="PROSITE" id="PS50931"/>
    </source>
</evidence>
<keyword evidence="3" id="KW-0238">DNA-binding</keyword>
<dbReference type="EMBL" id="CP046171">
    <property type="protein sequence ID" value="QIS05314.1"/>
    <property type="molecule type" value="Genomic_DNA"/>
</dbReference>
<dbReference type="PROSITE" id="PS50931">
    <property type="entry name" value="HTH_LYSR"/>
    <property type="match status" value="1"/>
</dbReference>
<dbReference type="CDD" id="cd08414">
    <property type="entry name" value="PBP2_LTTR_aromatics_like"/>
    <property type="match status" value="1"/>
</dbReference>
<reference evidence="7 8" key="1">
    <citation type="journal article" date="2019" name="ACS Chem. Biol.">
        <title>Identification and Mobilization of a Cryptic Antibiotic Biosynthesis Gene Locus from a Human-Pathogenic Nocardia Isolate.</title>
        <authorList>
            <person name="Herisse M."/>
            <person name="Ishida K."/>
            <person name="Porter J.L."/>
            <person name="Howden B."/>
            <person name="Hertweck C."/>
            <person name="Stinear T.P."/>
            <person name="Pidot S.J."/>
        </authorList>
    </citation>
    <scope>NUCLEOTIDE SEQUENCE [LARGE SCALE GENOMIC DNA]</scope>
    <source>
        <strain evidence="7 8">AUSMDU00024985</strain>
    </source>
</reference>
<dbReference type="InterPro" id="IPR036388">
    <property type="entry name" value="WH-like_DNA-bd_sf"/>
</dbReference>
<evidence type="ECO:0000256" key="5">
    <source>
        <dbReference type="ARBA" id="ARBA00023163"/>
    </source>
</evidence>
<dbReference type="GO" id="GO:0003700">
    <property type="term" value="F:DNA-binding transcription factor activity"/>
    <property type="evidence" value="ECO:0007669"/>
    <property type="project" value="InterPro"/>
</dbReference>
<comment type="similarity">
    <text evidence="1">Belongs to the LysR transcriptional regulatory family.</text>
</comment>
<feature type="domain" description="HTH lysR-type" evidence="6">
    <location>
        <begin position="4"/>
        <end position="61"/>
    </location>
</feature>
<dbReference type="Pfam" id="PF03466">
    <property type="entry name" value="LysR_substrate"/>
    <property type="match status" value="1"/>
</dbReference>
<keyword evidence="2" id="KW-0805">Transcription regulation</keyword>
<dbReference type="InterPro" id="IPR036390">
    <property type="entry name" value="WH_DNA-bd_sf"/>
</dbReference>
<name>A0A6G9XWK9_NOCBR</name>
<accession>A0A6G9XWK9</accession>
<keyword evidence="5" id="KW-0804">Transcription</keyword>
<evidence type="ECO:0000256" key="3">
    <source>
        <dbReference type="ARBA" id="ARBA00023125"/>
    </source>
</evidence>
<dbReference type="FunFam" id="1.10.10.10:FF:000001">
    <property type="entry name" value="LysR family transcriptional regulator"/>
    <property type="match status" value="1"/>
</dbReference>
<dbReference type="Pfam" id="PF00126">
    <property type="entry name" value="HTH_1"/>
    <property type="match status" value="1"/>
</dbReference>
<sequence length="295" mass="31899">MTGLEVRELEAFLVLAEELHFGRAGDRLYVSQSRVSQLLRSLEQRVGARLVERTSRKVALTPLGKEFVTELRPAYHALRATVDGVRAAARGMEGLLRIGFQGSTSENLAAAVALFADRFPSCATEVIEIPLCDPFGPVQRGEVDIAVVLLPMGESDLVLGQVFSEQPQLLAMHRDHPMAGRGGLSAEELAEFALIGVHGPAPEYWRRAQALDVTPGGRPIAAGPEVGTLWEGIELVAAGRGALLLCHPTAVFHDRPEVTFVPVTGLAHSRLGLVWHRNRETARVRAFSRAVAAVS</sequence>
<keyword evidence="4" id="KW-0010">Activator</keyword>
<dbReference type="InterPro" id="IPR000847">
    <property type="entry name" value="LysR_HTH_N"/>
</dbReference>
<evidence type="ECO:0000313" key="8">
    <source>
        <dbReference type="Proteomes" id="UP000501705"/>
    </source>
</evidence>
<organism evidence="7 8">
    <name type="scientific">Nocardia brasiliensis</name>
    <dbReference type="NCBI Taxonomy" id="37326"/>
    <lineage>
        <taxon>Bacteria</taxon>
        <taxon>Bacillati</taxon>
        <taxon>Actinomycetota</taxon>
        <taxon>Actinomycetes</taxon>
        <taxon>Mycobacteriales</taxon>
        <taxon>Nocardiaceae</taxon>
        <taxon>Nocardia</taxon>
    </lineage>
</organism>
<dbReference type="Proteomes" id="UP000501705">
    <property type="component" value="Chromosome"/>
</dbReference>